<dbReference type="PROSITE" id="PS51257">
    <property type="entry name" value="PROKAR_LIPOPROTEIN"/>
    <property type="match status" value="1"/>
</dbReference>
<evidence type="ECO:0000313" key="4">
    <source>
        <dbReference type="EMBL" id="HIW96059.1"/>
    </source>
</evidence>
<sequence>MKRTLVLSTLAVASTLALAACGEATDATTSATTSATSTATTTPETTETTTATTEADGEISADHNDADIMFAQMMIPHHQQAVEMSETLLAKEGIPAQVVEFAQGVIDAQGPEIDRMNAMLEAWDQQPVTDSGGMGTMDEMGGMDHGEMGGMDHGEMGGMSGMMSQEDMTALEEAQGTEAARLYLEQMTAHHEGAVDMAREEVADGQNPHAITLAEQVINDQEAEIAQMQQMLTDL</sequence>
<comment type="caution">
    <text evidence="4">The sequence shown here is derived from an EMBL/GenBank/DDBJ whole genome shotgun (WGS) entry which is preliminary data.</text>
</comment>
<feature type="region of interest" description="Disordered" evidence="1">
    <location>
        <begin position="24"/>
        <end position="54"/>
    </location>
</feature>
<accession>A0A9D1UQ39</accession>
<proteinExistence type="predicted"/>
<dbReference type="PANTHER" id="PTHR36933:SF1">
    <property type="entry name" value="SLL0788 PROTEIN"/>
    <property type="match status" value="1"/>
</dbReference>
<dbReference type="EMBL" id="DXFZ01000075">
    <property type="protein sequence ID" value="HIW96059.1"/>
    <property type="molecule type" value="Genomic_DNA"/>
</dbReference>
<evidence type="ECO:0000313" key="5">
    <source>
        <dbReference type="Proteomes" id="UP000824189"/>
    </source>
</evidence>
<reference evidence="4" key="1">
    <citation type="journal article" date="2021" name="PeerJ">
        <title>Extensive microbial diversity within the chicken gut microbiome revealed by metagenomics and culture.</title>
        <authorList>
            <person name="Gilroy R."/>
            <person name="Ravi A."/>
            <person name="Getino M."/>
            <person name="Pursley I."/>
            <person name="Horton D.L."/>
            <person name="Alikhan N.F."/>
            <person name="Baker D."/>
            <person name="Gharbi K."/>
            <person name="Hall N."/>
            <person name="Watson M."/>
            <person name="Adriaenssens E.M."/>
            <person name="Foster-Nyarko E."/>
            <person name="Jarju S."/>
            <person name="Secka A."/>
            <person name="Antonio M."/>
            <person name="Oren A."/>
            <person name="Chaudhuri R.R."/>
            <person name="La Ragione R."/>
            <person name="Hildebrand F."/>
            <person name="Pallen M.J."/>
        </authorList>
    </citation>
    <scope>NUCLEOTIDE SEQUENCE</scope>
    <source>
        <strain evidence="4">4376</strain>
    </source>
</reference>
<feature type="chain" id="PRO_5038538450" evidence="2">
    <location>
        <begin position="20"/>
        <end position="235"/>
    </location>
</feature>
<dbReference type="AlphaFoldDB" id="A0A9D1UQ39"/>
<evidence type="ECO:0000256" key="2">
    <source>
        <dbReference type="SAM" id="SignalP"/>
    </source>
</evidence>
<feature type="signal peptide" evidence="2">
    <location>
        <begin position="1"/>
        <end position="19"/>
    </location>
</feature>
<protein>
    <submittedName>
        <fullName evidence="4">DUF305 domain-containing protein</fullName>
    </submittedName>
</protein>
<feature type="domain" description="DUF305" evidence="3">
    <location>
        <begin position="67"/>
        <end position="232"/>
    </location>
</feature>
<evidence type="ECO:0000256" key="1">
    <source>
        <dbReference type="SAM" id="MobiDB-lite"/>
    </source>
</evidence>
<dbReference type="InterPro" id="IPR012347">
    <property type="entry name" value="Ferritin-like"/>
</dbReference>
<dbReference type="PANTHER" id="PTHR36933">
    <property type="entry name" value="SLL0788 PROTEIN"/>
    <property type="match status" value="1"/>
</dbReference>
<reference evidence="4" key="2">
    <citation type="submission" date="2021-04" db="EMBL/GenBank/DDBJ databases">
        <authorList>
            <person name="Gilroy R."/>
        </authorList>
    </citation>
    <scope>NUCLEOTIDE SEQUENCE</scope>
    <source>
        <strain evidence="4">4376</strain>
    </source>
</reference>
<dbReference type="Pfam" id="PF03713">
    <property type="entry name" value="DUF305"/>
    <property type="match status" value="1"/>
</dbReference>
<evidence type="ECO:0000259" key="3">
    <source>
        <dbReference type="Pfam" id="PF03713"/>
    </source>
</evidence>
<dbReference type="Proteomes" id="UP000824189">
    <property type="component" value="Unassembled WGS sequence"/>
</dbReference>
<keyword evidence="2" id="KW-0732">Signal</keyword>
<organism evidence="4 5">
    <name type="scientific">Candidatus Corynebacterium gallistercoris</name>
    <dbReference type="NCBI Taxonomy" id="2838530"/>
    <lineage>
        <taxon>Bacteria</taxon>
        <taxon>Bacillati</taxon>
        <taxon>Actinomycetota</taxon>
        <taxon>Actinomycetes</taxon>
        <taxon>Mycobacteriales</taxon>
        <taxon>Corynebacteriaceae</taxon>
        <taxon>Corynebacterium</taxon>
    </lineage>
</organism>
<dbReference type="Gene3D" id="1.20.1260.10">
    <property type="match status" value="1"/>
</dbReference>
<gene>
    <name evidence="4" type="ORF">H9867_06220</name>
</gene>
<name>A0A9D1UQ39_9CORY</name>
<dbReference type="InterPro" id="IPR005183">
    <property type="entry name" value="DUF305_CopM-like"/>
</dbReference>